<dbReference type="InterPro" id="IPR028053">
    <property type="entry name" value="Membr_insert_YidC_N"/>
</dbReference>
<evidence type="ECO:0000256" key="11">
    <source>
        <dbReference type="ARBA" id="ARBA00033245"/>
    </source>
</evidence>
<evidence type="ECO:0000256" key="4">
    <source>
        <dbReference type="ARBA" id="ARBA00022448"/>
    </source>
</evidence>
<keyword evidence="9 13" id="KW-0472">Membrane</keyword>
<dbReference type="Pfam" id="PF02096">
    <property type="entry name" value="60KD_IMP"/>
    <property type="match status" value="1"/>
</dbReference>
<name>A0A2S6H203_9GAMM</name>
<comment type="caution">
    <text evidence="16">The sequence shown here is derived from an EMBL/GenBank/DDBJ whole genome shotgun (WGS) entry which is preliminary data.</text>
</comment>
<dbReference type="CDD" id="cd19961">
    <property type="entry name" value="EcYidC-like_peri"/>
    <property type="match status" value="1"/>
</dbReference>
<sequence length="586" mass="65117">MKVALIPFQKNLVIRMDNIRFVLIVTFAMLVFMLQQAWQLDYGPKPEVAAIADTVAANAKEDLPSAAGVSAEAEPAEQSTAAVPLATVSSANVITVKTDVLALQIDLKGGTIQNLDLLTYPVEKSNTVVDKLRTLVGLSVAEKDISPVRLFDSSQEKLFVAQSGLIADSGFSAAPSHHTVFKNEQTNYDLQPGQDSLTVPLTWTDNNGLTITKSFTFKRGSYEITLEQKVKNDSGKAWSGRQYSQLLRAPDTTSNSGGMLTGGMRAYAGGVIYTEKEKYQKISYDDMTDENLDVATKGGWTAMIQHYFASAWIPPADQENHFYTKALNDGHYVIGTYSAPVTVNANSDAQFVAKLFAGPKIQPMMEKTAPGLELTVDYSFLTFIGKPIYWLLNQIHDAVGNWGVAIIGVTLCIKLLFFPLSQSSYKSMAKMRKIQPRLKELQERFADDRPRFNTEMMALYKKEKVNPLGGCLPILVQIPVFMCLYWVLSETVEFRQAPFMLWIQDLSIQDPFYVLPVIMGITMKIQQGLNPAPIDPIQAKVMKMFPIVFTIFFLFFPAGLVLYWVVNNTLSIIQQSVITKQIAKTA</sequence>
<dbReference type="Proteomes" id="UP000238071">
    <property type="component" value="Unassembled WGS sequence"/>
</dbReference>
<dbReference type="HAMAP" id="MF_01810">
    <property type="entry name" value="YidC_type1"/>
    <property type="match status" value="1"/>
</dbReference>
<feature type="domain" description="Membrane insertase YidC N-terminal" evidence="15">
    <location>
        <begin position="94"/>
        <end position="391"/>
    </location>
</feature>
<organism evidence="16 17">
    <name type="scientific">Methylobacter tundripaludum</name>
    <dbReference type="NCBI Taxonomy" id="173365"/>
    <lineage>
        <taxon>Bacteria</taxon>
        <taxon>Pseudomonadati</taxon>
        <taxon>Pseudomonadota</taxon>
        <taxon>Gammaproteobacteria</taxon>
        <taxon>Methylococcales</taxon>
        <taxon>Methylococcaceae</taxon>
        <taxon>Methylobacter</taxon>
    </lineage>
</organism>
<evidence type="ECO:0000256" key="5">
    <source>
        <dbReference type="ARBA" id="ARBA00022475"/>
    </source>
</evidence>
<dbReference type="Gene3D" id="2.70.98.90">
    <property type="match status" value="1"/>
</dbReference>
<dbReference type="PANTHER" id="PTHR12428:SF65">
    <property type="entry name" value="CYTOCHROME C OXIDASE ASSEMBLY PROTEIN COX18, MITOCHONDRIAL"/>
    <property type="match status" value="1"/>
</dbReference>
<dbReference type="NCBIfam" id="NF002353">
    <property type="entry name" value="PRK01318.1-4"/>
    <property type="match status" value="1"/>
</dbReference>
<evidence type="ECO:0000256" key="2">
    <source>
        <dbReference type="ARBA" id="ARBA00010527"/>
    </source>
</evidence>
<keyword evidence="7 13" id="KW-0653">Protein transport</keyword>
<keyword evidence="5 13" id="KW-1003">Cell membrane</keyword>
<dbReference type="InterPro" id="IPR038221">
    <property type="entry name" value="YidC_periplasmic_sf"/>
</dbReference>
<dbReference type="Pfam" id="PF14849">
    <property type="entry name" value="YidC_periplas"/>
    <property type="match status" value="1"/>
</dbReference>
<comment type="similarity">
    <text evidence="2 13">Belongs to the OXA1/ALB3/YidC family. Type 1 subfamily.</text>
</comment>
<feature type="transmembrane region" description="Helical" evidence="13">
    <location>
        <begin position="465"/>
        <end position="487"/>
    </location>
</feature>
<keyword evidence="17" id="KW-1185">Reference proteome</keyword>
<dbReference type="CDD" id="cd20070">
    <property type="entry name" value="5TM_YidC_Alb3"/>
    <property type="match status" value="1"/>
</dbReference>
<evidence type="ECO:0000256" key="1">
    <source>
        <dbReference type="ARBA" id="ARBA00004429"/>
    </source>
</evidence>
<keyword evidence="10 13" id="KW-0143">Chaperone</keyword>
<dbReference type="GO" id="GO:0032977">
    <property type="term" value="F:membrane insertase activity"/>
    <property type="evidence" value="ECO:0007669"/>
    <property type="project" value="InterPro"/>
</dbReference>
<evidence type="ECO:0000256" key="6">
    <source>
        <dbReference type="ARBA" id="ARBA00022692"/>
    </source>
</evidence>
<evidence type="ECO:0000256" key="13">
    <source>
        <dbReference type="HAMAP-Rule" id="MF_01810"/>
    </source>
</evidence>
<dbReference type="AlphaFoldDB" id="A0A2S6H203"/>
<feature type="domain" description="Membrane insertase YidC/Oxa/ALB C-terminal" evidence="14">
    <location>
        <begin position="402"/>
        <end position="580"/>
    </location>
</feature>
<feature type="transmembrane region" description="Helical" evidence="13">
    <location>
        <begin position="402"/>
        <end position="421"/>
    </location>
</feature>
<evidence type="ECO:0000256" key="3">
    <source>
        <dbReference type="ARBA" id="ARBA00015325"/>
    </source>
</evidence>
<evidence type="ECO:0000313" key="16">
    <source>
        <dbReference type="EMBL" id="PPK71515.1"/>
    </source>
</evidence>
<evidence type="ECO:0000256" key="7">
    <source>
        <dbReference type="ARBA" id="ARBA00022927"/>
    </source>
</evidence>
<evidence type="ECO:0000256" key="10">
    <source>
        <dbReference type="ARBA" id="ARBA00023186"/>
    </source>
</evidence>
<keyword evidence="8 13" id="KW-1133">Transmembrane helix</keyword>
<dbReference type="NCBIfam" id="TIGR03592">
    <property type="entry name" value="yidC_oxa1_cterm"/>
    <property type="match status" value="1"/>
</dbReference>
<feature type="transmembrane region" description="Helical" evidence="13">
    <location>
        <begin position="21"/>
        <end position="38"/>
    </location>
</feature>
<evidence type="ECO:0000256" key="9">
    <source>
        <dbReference type="ARBA" id="ARBA00023136"/>
    </source>
</evidence>
<accession>A0A2S6H203</accession>
<evidence type="ECO:0000256" key="8">
    <source>
        <dbReference type="ARBA" id="ARBA00022989"/>
    </source>
</evidence>
<dbReference type="EMBL" id="PTIY01000007">
    <property type="protein sequence ID" value="PPK71515.1"/>
    <property type="molecule type" value="Genomic_DNA"/>
</dbReference>
<gene>
    <name evidence="13" type="primary">yidC</name>
    <name evidence="16" type="ORF">B0F88_10739</name>
</gene>
<dbReference type="GO" id="GO:0005886">
    <property type="term" value="C:plasma membrane"/>
    <property type="evidence" value="ECO:0007669"/>
    <property type="project" value="UniProtKB-SubCell"/>
</dbReference>
<dbReference type="PRINTS" id="PR00701">
    <property type="entry name" value="60KDINNERMP"/>
</dbReference>
<evidence type="ECO:0000313" key="17">
    <source>
        <dbReference type="Proteomes" id="UP000238071"/>
    </source>
</evidence>
<protein>
    <recommendedName>
        <fullName evidence="3 13">Membrane protein insertase YidC</fullName>
    </recommendedName>
    <alternativeName>
        <fullName evidence="12 13">Foldase YidC</fullName>
    </alternativeName>
    <alternativeName>
        <fullName evidence="11 13">Membrane integrase YidC</fullName>
    </alternativeName>
    <alternativeName>
        <fullName evidence="13">Membrane protein YidC</fullName>
    </alternativeName>
</protein>
<dbReference type="InterPro" id="IPR028055">
    <property type="entry name" value="YidC/Oxa/ALB_C"/>
</dbReference>
<comment type="function">
    <text evidence="13">Required for the insertion and/or proper folding and/or complex formation of integral membrane proteins into the membrane. Involved in integration of membrane proteins that insert both dependently and independently of the Sec translocase complex, as well as at least some lipoproteins. Aids folding of multispanning membrane proteins.</text>
</comment>
<comment type="subunit">
    <text evidence="13">Interacts with the Sec translocase complex via SecD. Specifically interacts with transmembrane segments of nascent integral membrane proteins during membrane integration.</text>
</comment>
<dbReference type="InterPro" id="IPR019998">
    <property type="entry name" value="Membr_insert_YidC"/>
</dbReference>
<dbReference type="PANTHER" id="PTHR12428">
    <property type="entry name" value="OXA1"/>
    <property type="match status" value="1"/>
</dbReference>
<dbReference type="GO" id="GO:0051205">
    <property type="term" value="P:protein insertion into membrane"/>
    <property type="evidence" value="ECO:0007669"/>
    <property type="project" value="TreeGrafter"/>
</dbReference>
<dbReference type="NCBIfam" id="TIGR03593">
    <property type="entry name" value="yidC_nterm"/>
    <property type="match status" value="2"/>
</dbReference>
<proteinExistence type="inferred from homology"/>
<feature type="transmembrane region" description="Helical" evidence="13">
    <location>
        <begin position="544"/>
        <end position="566"/>
    </location>
</feature>
<dbReference type="InterPro" id="IPR001708">
    <property type="entry name" value="YidC/ALB3/OXA1/COX18"/>
</dbReference>
<evidence type="ECO:0000256" key="12">
    <source>
        <dbReference type="ARBA" id="ARBA00033342"/>
    </source>
</evidence>
<reference evidence="16 17" key="1">
    <citation type="submission" date="2018-02" db="EMBL/GenBank/DDBJ databases">
        <title>Subsurface microbial communities from deep shales in Ohio and West Virginia, USA.</title>
        <authorList>
            <person name="Wrighton K."/>
        </authorList>
    </citation>
    <scope>NUCLEOTIDE SEQUENCE [LARGE SCALE GENOMIC DNA]</scope>
    <source>
        <strain evidence="16 17">OWC-G53F</strain>
    </source>
</reference>
<dbReference type="NCBIfam" id="NF002352">
    <property type="entry name" value="PRK01318.1-3"/>
    <property type="match status" value="1"/>
</dbReference>
<dbReference type="InterPro" id="IPR047196">
    <property type="entry name" value="YidC_ALB_C"/>
</dbReference>
<keyword evidence="6 13" id="KW-0812">Transmembrane</keyword>
<comment type="subcellular location">
    <subcellularLocation>
        <location evidence="1">Cell inner membrane</location>
        <topology evidence="1">Multi-pass membrane protein</topology>
    </subcellularLocation>
    <subcellularLocation>
        <location evidence="13">Cell membrane</location>
        <topology evidence="13">Multi-pass membrane protein</topology>
    </subcellularLocation>
</comment>
<keyword evidence="4 13" id="KW-0813">Transport</keyword>
<dbReference type="PRINTS" id="PR01900">
    <property type="entry name" value="YIDCPROTEIN"/>
</dbReference>
<evidence type="ECO:0000259" key="14">
    <source>
        <dbReference type="Pfam" id="PF02096"/>
    </source>
</evidence>
<dbReference type="GO" id="GO:0015031">
    <property type="term" value="P:protein transport"/>
    <property type="evidence" value="ECO:0007669"/>
    <property type="project" value="UniProtKB-KW"/>
</dbReference>
<evidence type="ECO:0000259" key="15">
    <source>
        <dbReference type="Pfam" id="PF14849"/>
    </source>
</evidence>